<proteinExistence type="predicted"/>
<evidence type="ECO:0000313" key="1">
    <source>
        <dbReference type="EMBL" id="CAB4299032.1"/>
    </source>
</evidence>
<dbReference type="AlphaFoldDB" id="A0A6J5WHD5"/>
<gene>
    <name evidence="1" type="ORF">ORAREDHAP_LOCUS12294</name>
</gene>
<dbReference type="Proteomes" id="UP000507245">
    <property type="component" value="Unassembled WGS sequence"/>
</dbReference>
<reference evidence="2" key="1">
    <citation type="journal article" date="2020" name="Genome Biol.">
        <title>Gamete binning: chromosome-level and haplotype-resolved genome assembly enabled by high-throughput single-cell sequencing of gamete genomes.</title>
        <authorList>
            <person name="Campoy J.A."/>
            <person name="Sun H."/>
            <person name="Goel M."/>
            <person name="Jiao W.-B."/>
            <person name="Folz-Donahue K."/>
            <person name="Wang N."/>
            <person name="Rubio M."/>
            <person name="Liu C."/>
            <person name="Kukat C."/>
            <person name="Ruiz D."/>
            <person name="Huettel B."/>
            <person name="Schneeberger K."/>
        </authorList>
    </citation>
    <scope>NUCLEOTIDE SEQUENCE [LARGE SCALE GENOMIC DNA]</scope>
    <source>
        <strain evidence="2">cv. Rojo Pasion</strain>
    </source>
</reference>
<keyword evidence="2" id="KW-1185">Reference proteome</keyword>
<dbReference type="OrthoDB" id="10385873at2759"/>
<sequence length="129" mass="14828">MRTGNLLQELALDASGEAITACSEYMRSFLMNSINLFLSPKSRVTWFSIDHVSSGHLKFNPHEEDKVIQVSQARGAYFQAHCLAKVNNSLNGDKEFLPRDEFYTALHKMLREQIAWDSNFRFHGRATFQ</sequence>
<dbReference type="EMBL" id="CAEKKB010000002">
    <property type="protein sequence ID" value="CAB4299032.1"/>
    <property type="molecule type" value="Genomic_DNA"/>
</dbReference>
<protein>
    <submittedName>
        <fullName evidence="1">Uncharacterized protein</fullName>
    </submittedName>
</protein>
<accession>A0A6J5WHD5</accession>
<evidence type="ECO:0000313" key="2">
    <source>
        <dbReference type="Proteomes" id="UP000507245"/>
    </source>
</evidence>
<name>A0A6J5WHD5_PRUAR</name>
<organism evidence="1 2">
    <name type="scientific">Prunus armeniaca</name>
    <name type="common">Apricot</name>
    <name type="synonym">Armeniaca vulgaris</name>
    <dbReference type="NCBI Taxonomy" id="36596"/>
    <lineage>
        <taxon>Eukaryota</taxon>
        <taxon>Viridiplantae</taxon>
        <taxon>Streptophyta</taxon>
        <taxon>Embryophyta</taxon>
        <taxon>Tracheophyta</taxon>
        <taxon>Spermatophyta</taxon>
        <taxon>Magnoliopsida</taxon>
        <taxon>eudicotyledons</taxon>
        <taxon>Gunneridae</taxon>
        <taxon>Pentapetalae</taxon>
        <taxon>rosids</taxon>
        <taxon>fabids</taxon>
        <taxon>Rosales</taxon>
        <taxon>Rosaceae</taxon>
        <taxon>Amygdaloideae</taxon>
        <taxon>Amygdaleae</taxon>
        <taxon>Prunus</taxon>
    </lineage>
</organism>